<dbReference type="GO" id="GO:0010494">
    <property type="term" value="C:cytoplasmic stress granule"/>
    <property type="evidence" value="ECO:0007669"/>
    <property type="project" value="TreeGrafter"/>
</dbReference>
<proteinExistence type="predicted"/>
<dbReference type="InterPro" id="IPR009604">
    <property type="entry name" value="LsmAD_domain"/>
</dbReference>
<feature type="region of interest" description="Disordered" evidence="1">
    <location>
        <begin position="391"/>
        <end position="421"/>
    </location>
</feature>
<gene>
    <name evidence="3" type="ORF">CDL12_12734</name>
</gene>
<dbReference type="PANTHER" id="PTHR12854:SF7">
    <property type="entry name" value="ATAXIN-2 HOMOLOG"/>
    <property type="match status" value="1"/>
</dbReference>
<feature type="compositionally biased region" description="Basic and acidic residues" evidence="1">
    <location>
        <begin position="395"/>
        <end position="405"/>
    </location>
</feature>
<feature type="compositionally biased region" description="Basic and acidic residues" evidence="1">
    <location>
        <begin position="19"/>
        <end position="31"/>
    </location>
</feature>
<evidence type="ECO:0000313" key="3">
    <source>
        <dbReference type="EMBL" id="PIN14639.1"/>
    </source>
</evidence>
<dbReference type="Pfam" id="PF14438">
    <property type="entry name" value="SM-ATX"/>
    <property type="match status" value="1"/>
</dbReference>
<dbReference type="Pfam" id="PF06741">
    <property type="entry name" value="LsmAD"/>
    <property type="match status" value="1"/>
</dbReference>
<feature type="compositionally biased region" description="Polar residues" evidence="1">
    <location>
        <begin position="301"/>
        <end position="312"/>
    </location>
</feature>
<feature type="compositionally biased region" description="Polar residues" evidence="1">
    <location>
        <begin position="32"/>
        <end position="44"/>
    </location>
</feature>
<dbReference type="InterPro" id="IPR045117">
    <property type="entry name" value="ATXN2-like"/>
</dbReference>
<dbReference type="OrthoDB" id="2275718at2759"/>
<feature type="compositionally biased region" description="Low complexity" evidence="1">
    <location>
        <begin position="472"/>
        <end position="516"/>
    </location>
</feature>
<accession>A0A2G9HAV5</accession>
<sequence length="631" mass="69020">MNMQQMGQPRSSANGYGRRKVDRDTAVRSDNKFQTGKTNTSRSSFGKGVVPESPSRDRLVYMTGCFVGQQVEVHVQDGSVFSGIFHATNSEDFGVILTMAHLIKDGSQGRKNTDSPSKSSARMMIIPAKDLVQVIAKGVPITKDGLNELQHEKQQELMTDSFISHSRHMDVGRELERWVPDDNDPGCVELENTFDVPWNRGWDQFEANATLFGVKSTFNEELYTTKLERGPQMRELEMEANRIAREIEGEDTLDPHLAEERGIQVNGILEVDEETRYSSVYRGVDDSGYDENEDILLDSQNDETFGGVSNSIIGKPPMDEKTGKISDGTQVSSRSSSMGEAQSSLTAMSRNVYHSGHEDHSPQLLNGQQQPKPSSLIDASRVHDNQFVGHAESSPAKEDKEKQLEFEQSQVPKAEDSDSLLRLKKESTDKIVLSPNATAFDPSHASSKGQEKSSSLNELSEGPIPPKTQGTASSLARPGSSASSTSDRGGVTSTSAGRGLSSSSSVGSLSSEKSTLNPHAKEFKLNPNAKSFVPSQTPLRPSSPVADSSFYYPANMAAVTQMHGMPVGVGLGPSFGAQQPVMFNTQAAPMPQPYYHPNGPQYGQHMMMGQPRPILYMPAYPPEMPYKGREF</sequence>
<dbReference type="GO" id="GO:0034063">
    <property type="term" value="P:stress granule assembly"/>
    <property type="evidence" value="ECO:0007669"/>
    <property type="project" value="TreeGrafter"/>
</dbReference>
<organism evidence="3 4">
    <name type="scientific">Handroanthus impetiginosus</name>
    <dbReference type="NCBI Taxonomy" id="429701"/>
    <lineage>
        <taxon>Eukaryota</taxon>
        <taxon>Viridiplantae</taxon>
        <taxon>Streptophyta</taxon>
        <taxon>Embryophyta</taxon>
        <taxon>Tracheophyta</taxon>
        <taxon>Spermatophyta</taxon>
        <taxon>Magnoliopsida</taxon>
        <taxon>eudicotyledons</taxon>
        <taxon>Gunneridae</taxon>
        <taxon>Pentapetalae</taxon>
        <taxon>asterids</taxon>
        <taxon>lamiids</taxon>
        <taxon>Lamiales</taxon>
        <taxon>Bignoniaceae</taxon>
        <taxon>Crescentiina</taxon>
        <taxon>Tabebuia alliance</taxon>
        <taxon>Handroanthus</taxon>
    </lineage>
</organism>
<feature type="compositionally biased region" description="Polar residues" evidence="1">
    <location>
        <begin position="327"/>
        <end position="349"/>
    </location>
</feature>
<feature type="region of interest" description="Disordered" evidence="1">
    <location>
        <begin position="433"/>
        <end position="544"/>
    </location>
</feature>
<feature type="region of interest" description="Disordered" evidence="1">
    <location>
        <begin position="301"/>
        <end position="375"/>
    </location>
</feature>
<dbReference type="InterPro" id="IPR025852">
    <property type="entry name" value="SM_dom_ATX"/>
</dbReference>
<keyword evidence="4" id="KW-1185">Reference proteome</keyword>
<reference evidence="4" key="1">
    <citation type="journal article" date="2018" name="Gigascience">
        <title>Genome assembly of the Pink Ipe (Handroanthus impetiginosus, Bignoniaceae), a highly valued, ecologically keystone Neotropical timber forest tree.</title>
        <authorList>
            <person name="Silva-Junior O.B."/>
            <person name="Grattapaglia D."/>
            <person name="Novaes E."/>
            <person name="Collevatti R.G."/>
        </authorList>
    </citation>
    <scope>NUCLEOTIDE SEQUENCE [LARGE SCALE GENOMIC DNA]</scope>
    <source>
        <strain evidence="4">cv. UFG-1</strain>
    </source>
</reference>
<evidence type="ECO:0000313" key="4">
    <source>
        <dbReference type="Proteomes" id="UP000231279"/>
    </source>
</evidence>
<evidence type="ECO:0000256" key="1">
    <source>
        <dbReference type="SAM" id="MobiDB-lite"/>
    </source>
</evidence>
<dbReference type="SMART" id="SM01272">
    <property type="entry name" value="LsmAD"/>
    <property type="match status" value="1"/>
</dbReference>
<dbReference type="EMBL" id="NKXS01002244">
    <property type="protein sequence ID" value="PIN14639.1"/>
    <property type="molecule type" value="Genomic_DNA"/>
</dbReference>
<feature type="region of interest" description="Disordered" evidence="1">
    <location>
        <begin position="1"/>
        <end position="53"/>
    </location>
</feature>
<dbReference type="PANTHER" id="PTHR12854">
    <property type="entry name" value="ATAXIN 2-RELATED"/>
    <property type="match status" value="1"/>
</dbReference>
<feature type="compositionally biased region" description="Polar residues" evidence="1">
    <location>
        <begin position="444"/>
        <end position="458"/>
    </location>
</feature>
<comment type="caution">
    <text evidence="3">The sequence shown here is derived from an EMBL/GenBank/DDBJ whole genome shotgun (WGS) entry which is preliminary data.</text>
</comment>
<dbReference type="Proteomes" id="UP000231279">
    <property type="component" value="Unassembled WGS sequence"/>
</dbReference>
<protein>
    <submittedName>
        <fullName evidence="3">Protein interacting with poly(A)-binding protein</fullName>
    </submittedName>
</protein>
<dbReference type="GO" id="GO:0003729">
    <property type="term" value="F:mRNA binding"/>
    <property type="evidence" value="ECO:0007669"/>
    <property type="project" value="TreeGrafter"/>
</dbReference>
<feature type="compositionally biased region" description="Polar residues" evidence="1">
    <location>
        <begin position="1"/>
        <end position="14"/>
    </location>
</feature>
<dbReference type="AlphaFoldDB" id="A0A2G9HAV5"/>
<name>A0A2G9HAV5_9LAMI</name>
<dbReference type="STRING" id="429701.A0A2G9HAV5"/>
<feature type="compositionally biased region" description="Polar residues" evidence="1">
    <location>
        <begin position="363"/>
        <end position="373"/>
    </location>
</feature>
<feature type="domain" description="LsmAD" evidence="2">
    <location>
        <begin position="212"/>
        <end position="283"/>
    </location>
</feature>
<evidence type="ECO:0000259" key="2">
    <source>
        <dbReference type="SMART" id="SM01272"/>
    </source>
</evidence>